<sequence length="523" mass="57966">MAGVDASHDGEVSAAGSTPEGSFSGPKRRRTGGTSSRGVANLTPEQLARKRANDREAQRAIRERTKNQIDRLNERIRDLESQQPYHDLQLVLRDKETVQAENADIRKRLESVLALIQPVVRASGGLNELAAAAERAPARETPAAHHDARPYPSGIHDLISHPNGLDSPAGSEPSRQWPQYPGDAPTSHVRRWSAESSHYHGRHAPQHEQADLPFDERMGVDFLLDNGHRRVDPSLPPPPPQTSAGNPSGAQHAPILPHYLILPRNTAPFEVPLDVLMLDFLAKSHTRAAEGVPLKTLSGPAYPNFTALVYPDRHIDAHPVSKLFTDILRTFPDICTLPEKVAVIYIMFLVMRWHIEPTQENYDLLPDWATPRASQLFVPHPHWMNYLPWPRMRDRLITSHPFVHFDTFFVPYTTTISLNWPYEPRDCLLPTSKLPSSNTSLPASSPSTTAAAASAHAGSPAAGSTPGGSAINNVGGKDKEQENWVLNPAFESHLRDLRNWSLGTEFRVAFPNLADTVRIKEGR</sequence>
<feature type="region of interest" description="Disordered" evidence="1">
    <location>
        <begin position="226"/>
        <end position="250"/>
    </location>
</feature>
<name>A0A6A6TI36_9PLEO</name>
<dbReference type="AlphaFoldDB" id="A0A6A6TI36"/>
<proteinExistence type="predicted"/>
<evidence type="ECO:0000313" key="3">
    <source>
        <dbReference type="Proteomes" id="UP000799324"/>
    </source>
</evidence>
<protein>
    <recommendedName>
        <fullName evidence="4">BZIP transcription factor</fullName>
    </recommendedName>
</protein>
<feature type="region of interest" description="Disordered" evidence="1">
    <location>
        <begin position="137"/>
        <end position="213"/>
    </location>
</feature>
<evidence type="ECO:0000313" key="2">
    <source>
        <dbReference type="EMBL" id="KAF2658857.1"/>
    </source>
</evidence>
<dbReference type="PANTHER" id="PTHR37012">
    <property type="entry name" value="B-ZIP TRANSCRIPTION FACTOR (EUROFUNG)-RELATED"/>
    <property type="match status" value="1"/>
</dbReference>
<organism evidence="2 3">
    <name type="scientific">Lophiostoma macrostomum CBS 122681</name>
    <dbReference type="NCBI Taxonomy" id="1314788"/>
    <lineage>
        <taxon>Eukaryota</taxon>
        <taxon>Fungi</taxon>
        <taxon>Dikarya</taxon>
        <taxon>Ascomycota</taxon>
        <taxon>Pezizomycotina</taxon>
        <taxon>Dothideomycetes</taxon>
        <taxon>Pleosporomycetidae</taxon>
        <taxon>Pleosporales</taxon>
        <taxon>Lophiostomataceae</taxon>
        <taxon>Lophiostoma</taxon>
    </lineage>
</organism>
<dbReference type="OrthoDB" id="4161589at2759"/>
<feature type="region of interest" description="Disordered" evidence="1">
    <location>
        <begin position="438"/>
        <end position="476"/>
    </location>
</feature>
<feature type="compositionally biased region" description="Basic and acidic residues" evidence="1">
    <location>
        <begin position="137"/>
        <end position="149"/>
    </location>
</feature>
<evidence type="ECO:0008006" key="4">
    <source>
        <dbReference type="Google" id="ProtNLM"/>
    </source>
</evidence>
<feature type="compositionally biased region" description="Low complexity" evidence="1">
    <location>
        <begin position="438"/>
        <end position="470"/>
    </location>
</feature>
<reference evidence="2" key="1">
    <citation type="journal article" date="2020" name="Stud. Mycol.">
        <title>101 Dothideomycetes genomes: a test case for predicting lifestyles and emergence of pathogens.</title>
        <authorList>
            <person name="Haridas S."/>
            <person name="Albert R."/>
            <person name="Binder M."/>
            <person name="Bloem J."/>
            <person name="Labutti K."/>
            <person name="Salamov A."/>
            <person name="Andreopoulos B."/>
            <person name="Baker S."/>
            <person name="Barry K."/>
            <person name="Bills G."/>
            <person name="Bluhm B."/>
            <person name="Cannon C."/>
            <person name="Castanera R."/>
            <person name="Culley D."/>
            <person name="Daum C."/>
            <person name="Ezra D."/>
            <person name="Gonzalez J."/>
            <person name="Henrissat B."/>
            <person name="Kuo A."/>
            <person name="Liang C."/>
            <person name="Lipzen A."/>
            <person name="Lutzoni F."/>
            <person name="Magnuson J."/>
            <person name="Mondo S."/>
            <person name="Nolan M."/>
            <person name="Ohm R."/>
            <person name="Pangilinan J."/>
            <person name="Park H.-J."/>
            <person name="Ramirez L."/>
            <person name="Alfaro M."/>
            <person name="Sun H."/>
            <person name="Tritt A."/>
            <person name="Yoshinaga Y."/>
            <person name="Zwiers L.-H."/>
            <person name="Turgeon B."/>
            <person name="Goodwin S."/>
            <person name="Spatafora J."/>
            <person name="Crous P."/>
            <person name="Grigoriev I."/>
        </authorList>
    </citation>
    <scope>NUCLEOTIDE SEQUENCE</scope>
    <source>
        <strain evidence="2">CBS 122681</strain>
    </source>
</reference>
<feature type="compositionally biased region" description="Basic and acidic residues" evidence="1">
    <location>
        <begin position="47"/>
        <end position="66"/>
    </location>
</feature>
<feature type="compositionally biased region" description="Basic and acidic residues" evidence="1">
    <location>
        <begin position="1"/>
        <end position="11"/>
    </location>
</feature>
<dbReference type="Pfam" id="PF11905">
    <property type="entry name" value="DUF3425"/>
    <property type="match status" value="1"/>
</dbReference>
<dbReference type="Proteomes" id="UP000799324">
    <property type="component" value="Unassembled WGS sequence"/>
</dbReference>
<evidence type="ECO:0000256" key="1">
    <source>
        <dbReference type="SAM" id="MobiDB-lite"/>
    </source>
</evidence>
<feature type="region of interest" description="Disordered" evidence="1">
    <location>
        <begin position="1"/>
        <end position="66"/>
    </location>
</feature>
<keyword evidence="3" id="KW-1185">Reference proteome</keyword>
<accession>A0A6A6TI36</accession>
<dbReference type="InterPro" id="IPR021833">
    <property type="entry name" value="DUF3425"/>
</dbReference>
<gene>
    <name evidence="2" type="ORF">K491DRAFT_689704</name>
</gene>
<dbReference type="EMBL" id="MU004311">
    <property type="protein sequence ID" value="KAF2658857.1"/>
    <property type="molecule type" value="Genomic_DNA"/>
</dbReference>
<dbReference type="PANTHER" id="PTHR37012:SF2">
    <property type="entry name" value="BZIP DOMAIN-CONTAINING PROTEIN-RELATED"/>
    <property type="match status" value="1"/>
</dbReference>
<dbReference type="Gene3D" id="1.20.5.170">
    <property type="match status" value="1"/>
</dbReference>
<dbReference type="CDD" id="cd14688">
    <property type="entry name" value="bZIP_YAP"/>
    <property type="match status" value="1"/>
</dbReference>